<evidence type="ECO:0000313" key="3">
    <source>
        <dbReference type="Proteomes" id="UP001071777"/>
    </source>
</evidence>
<organism evidence="2 3">
    <name type="scientific">Cryptosporidium canis</name>
    <dbReference type="NCBI Taxonomy" id="195482"/>
    <lineage>
        <taxon>Eukaryota</taxon>
        <taxon>Sar</taxon>
        <taxon>Alveolata</taxon>
        <taxon>Apicomplexa</taxon>
        <taxon>Conoidasida</taxon>
        <taxon>Coccidia</taxon>
        <taxon>Eucoccidiorida</taxon>
        <taxon>Eimeriorina</taxon>
        <taxon>Cryptosporidiidae</taxon>
        <taxon>Cryptosporidium</taxon>
    </lineage>
</organism>
<proteinExistence type="predicted"/>
<feature type="region of interest" description="Disordered" evidence="1">
    <location>
        <begin position="100"/>
        <end position="151"/>
    </location>
</feature>
<keyword evidence="3" id="KW-1185">Reference proteome</keyword>
<feature type="region of interest" description="Disordered" evidence="1">
    <location>
        <begin position="62"/>
        <end position="82"/>
    </location>
</feature>
<comment type="caution">
    <text evidence="2">The sequence shown here is derived from an EMBL/GenBank/DDBJ whole genome shotgun (WGS) entry which is preliminary data.</text>
</comment>
<feature type="region of interest" description="Disordered" evidence="1">
    <location>
        <begin position="415"/>
        <end position="475"/>
    </location>
</feature>
<sequence>MEPCRSRSCDRIQTRTRQKAGVLFILEHLQVGRLGRVQGRGGHKVPSLLVHGDAAGLWGTPKDRAAPARRQQGLDGAGGALADPRGVPRLLLERAVGGQQIREVQGPSSRGAHGQSGLDGANPPQGLLGVAGREDVGGASGGAGHQRGGRLSAESVLVAGRDLRSGEARDAPGAHAGPGGVARVRGGLVALPPLPLLVLEVAEAAEHAVAALLVRLVDEDAGLAEPQDVGQGPQGEGDLPGVPRPGAGVLLRRLLDGTLVLEEALKYVARPGDVKILEEDPQYGGRAGDIGQVESARVLGGADDVPYRALGGVLPEENPKLRERDPRQLELGGQGALRVPHLAGLRELRSASLAEAPVGRPRPVGQALHAPRGRVNQPQNVPHHLHLQLLPVGLVDAGSVEKQMRQEQLYRGRGGVVAGGGVDHQPRPPARHLGDDPGAGHQLRAVLEPPPDAHQDDVPQLRNGHQKGLRQNPVP</sequence>
<reference evidence="2" key="1">
    <citation type="submission" date="2022-10" db="EMBL/GenBank/DDBJ databases">
        <title>Adaptive evolution leads to modifications in subtelomeric GC content in a zoonotic Cryptosporidium species.</title>
        <authorList>
            <person name="Li J."/>
            <person name="Feng Y."/>
            <person name="Xiao L."/>
        </authorList>
    </citation>
    <scope>NUCLEOTIDE SEQUENCE</scope>
    <source>
        <strain evidence="2">25894</strain>
    </source>
</reference>
<accession>A0ABQ8P9T7</accession>
<evidence type="ECO:0000256" key="1">
    <source>
        <dbReference type="SAM" id="MobiDB-lite"/>
    </source>
</evidence>
<dbReference type="Proteomes" id="UP001071777">
    <property type="component" value="Unassembled WGS sequence"/>
</dbReference>
<evidence type="ECO:0000313" key="2">
    <source>
        <dbReference type="EMBL" id="KAJ1613298.1"/>
    </source>
</evidence>
<dbReference type="EMBL" id="JAPCXB010000036">
    <property type="protein sequence ID" value="KAJ1613298.1"/>
    <property type="molecule type" value="Genomic_DNA"/>
</dbReference>
<protein>
    <submittedName>
        <fullName evidence="2">Uncharacterized protein</fullName>
    </submittedName>
</protein>
<name>A0ABQ8P9T7_9CRYT</name>
<gene>
    <name evidence="2" type="ORF">OJ252_1026</name>
</gene>